<reference evidence="4" key="1">
    <citation type="submission" date="2016-04" db="EMBL/GenBank/DDBJ databases">
        <authorList>
            <person name="Nguyen H.D."/>
            <person name="Samba Siva P."/>
            <person name="Cullis J."/>
            <person name="Levesque C.A."/>
            <person name="Hambleton S."/>
        </authorList>
    </citation>
    <scope>NUCLEOTIDE SEQUENCE</scope>
    <source>
        <strain evidence="4">DAOMC 236422</strain>
    </source>
</reference>
<evidence type="ECO:0000256" key="1">
    <source>
        <dbReference type="SAM" id="MobiDB-lite"/>
    </source>
</evidence>
<name>A0A8X7T3Z0_9BASI</name>
<dbReference type="AlphaFoldDB" id="A0A8X7T3Z0"/>
<reference evidence="4" key="2">
    <citation type="journal article" date="2019" name="IMA Fungus">
        <title>Genome sequencing and comparison of five Tilletia species to identify candidate genes for the detection of regulated species infecting wheat.</title>
        <authorList>
            <person name="Nguyen H.D.T."/>
            <person name="Sultana T."/>
            <person name="Kesanakurti P."/>
            <person name="Hambleton S."/>
        </authorList>
    </citation>
    <scope>NUCLEOTIDE SEQUENCE</scope>
    <source>
        <strain evidence="4">DAOMC 236422</strain>
    </source>
</reference>
<protein>
    <submittedName>
        <fullName evidence="4">Uncharacterized protein</fullName>
    </submittedName>
</protein>
<organism evidence="4 5">
    <name type="scientific">Tilletia walkeri</name>
    <dbReference type="NCBI Taxonomy" id="117179"/>
    <lineage>
        <taxon>Eukaryota</taxon>
        <taxon>Fungi</taxon>
        <taxon>Dikarya</taxon>
        <taxon>Basidiomycota</taxon>
        <taxon>Ustilaginomycotina</taxon>
        <taxon>Exobasidiomycetes</taxon>
        <taxon>Tilletiales</taxon>
        <taxon>Tilletiaceae</taxon>
        <taxon>Tilletia</taxon>
    </lineage>
</organism>
<keyword evidence="2" id="KW-1133">Transmembrane helix</keyword>
<evidence type="ECO:0000313" key="4">
    <source>
        <dbReference type="EMBL" id="KAE8267896.1"/>
    </source>
</evidence>
<comment type="caution">
    <text evidence="4">The sequence shown here is derived from an EMBL/GenBank/DDBJ whole genome shotgun (WGS) entry which is preliminary data.</text>
</comment>
<gene>
    <name evidence="4" type="ORF">A4X09_0g4445</name>
</gene>
<evidence type="ECO:0000256" key="2">
    <source>
        <dbReference type="SAM" id="Phobius"/>
    </source>
</evidence>
<proteinExistence type="predicted"/>
<feature type="signal peptide" evidence="3">
    <location>
        <begin position="1"/>
        <end position="17"/>
    </location>
</feature>
<keyword evidence="5" id="KW-1185">Reference proteome</keyword>
<feature type="region of interest" description="Disordered" evidence="1">
    <location>
        <begin position="175"/>
        <end position="242"/>
    </location>
</feature>
<keyword evidence="3" id="KW-0732">Signal</keyword>
<feature type="transmembrane region" description="Helical" evidence="2">
    <location>
        <begin position="248"/>
        <end position="266"/>
    </location>
</feature>
<accession>A0A8X7T3Z0</accession>
<feature type="compositionally biased region" description="Polar residues" evidence="1">
    <location>
        <begin position="202"/>
        <end position="224"/>
    </location>
</feature>
<keyword evidence="2" id="KW-0472">Membrane</keyword>
<sequence>MQLIILALVCLAQVASFGSFGVAASFSIKRQGPKPGKTLYVNAPCSITYKTGDLVAVNWLNAPLNGNVQVALMSHNPDKVAYKLTTAPPKIDSNFCDSDNGLGVPVNHRTCGRVEFKMPSLVASGNYSFRVSSLPPAPHEEEYTDIVLVKKTKKNVPFQLLPIKGANGSTYTPAGKGYPSSSASPAAPSNNTSAPVAGVVKPSNTTMTTDTSPAANHSNITTTAKPKDAAGSSTSGGSKPSMGGTVQAVSFALLVGSVMVAATWFASF</sequence>
<dbReference type="Proteomes" id="UP000078113">
    <property type="component" value="Unassembled WGS sequence"/>
</dbReference>
<evidence type="ECO:0000313" key="5">
    <source>
        <dbReference type="Proteomes" id="UP000078113"/>
    </source>
</evidence>
<feature type="compositionally biased region" description="Low complexity" evidence="1">
    <location>
        <begin position="179"/>
        <end position="195"/>
    </location>
</feature>
<keyword evidence="2" id="KW-0812">Transmembrane</keyword>
<dbReference type="EMBL" id="LWDG02000190">
    <property type="protein sequence ID" value="KAE8267896.1"/>
    <property type="molecule type" value="Genomic_DNA"/>
</dbReference>
<evidence type="ECO:0000256" key="3">
    <source>
        <dbReference type="SAM" id="SignalP"/>
    </source>
</evidence>
<feature type="chain" id="PRO_5036503569" evidence="3">
    <location>
        <begin position="18"/>
        <end position="268"/>
    </location>
</feature>